<sequence length="69" mass="7449">MTGHGTSQGIPGWRRILRLLLTVVPPLIGIVLIGQAVVASIGGDIRRWEFILGALCLCLTFAGRLVPER</sequence>
<evidence type="ECO:0000313" key="2">
    <source>
        <dbReference type="EMBL" id="BCM87304.1"/>
    </source>
</evidence>
<name>A0A8H8WZM0_9HYPH</name>
<organism evidence="2 3">
    <name type="scientific">Methylobacterium indicum</name>
    <dbReference type="NCBI Taxonomy" id="1775910"/>
    <lineage>
        <taxon>Bacteria</taxon>
        <taxon>Pseudomonadati</taxon>
        <taxon>Pseudomonadota</taxon>
        <taxon>Alphaproteobacteria</taxon>
        <taxon>Hyphomicrobiales</taxon>
        <taxon>Methylobacteriaceae</taxon>
        <taxon>Methylobacterium</taxon>
    </lineage>
</organism>
<dbReference type="RefSeq" id="WP_207180430.1">
    <property type="nucleotide sequence ID" value="NZ_AP024145.1"/>
</dbReference>
<dbReference type="EMBL" id="AP024145">
    <property type="protein sequence ID" value="BCM87304.1"/>
    <property type="molecule type" value="Genomic_DNA"/>
</dbReference>
<proteinExistence type="predicted"/>
<protein>
    <submittedName>
        <fullName evidence="2">Uncharacterized protein</fullName>
    </submittedName>
</protein>
<feature type="transmembrane region" description="Helical" evidence="1">
    <location>
        <begin position="20"/>
        <end position="42"/>
    </location>
</feature>
<keyword evidence="1" id="KW-0472">Membrane</keyword>
<feature type="transmembrane region" description="Helical" evidence="1">
    <location>
        <begin position="48"/>
        <end position="66"/>
    </location>
</feature>
<evidence type="ECO:0000256" key="1">
    <source>
        <dbReference type="SAM" id="Phobius"/>
    </source>
</evidence>
<dbReference type="KEGG" id="mind:mvi_57650"/>
<dbReference type="Proteomes" id="UP000663508">
    <property type="component" value="Chromosome"/>
</dbReference>
<keyword evidence="1" id="KW-0812">Transmembrane</keyword>
<evidence type="ECO:0000313" key="3">
    <source>
        <dbReference type="Proteomes" id="UP000663508"/>
    </source>
</evidence>
<keyword evidence="1" id="KW-1133">Transmembrane helix</keyword>
<accession>A0A8H8WZM0</accession>
<dbReference type="AlphaFoldDB" id="A0A8H8WZM0"/>
<gene>
    <name evidence="2" type="ORF">mvi_57650</name>
</gene>
<reference evidence="2" key="1">
    <citation type="submission" date="2020-11" db="EMBL/GenBank/DDBJ databases">
        <title>Complete genome sequence of a novel pathogenic Methylobacterium strain isolated from rice in Vietnam.</title>
        <authorList>
            <person name="Lai K."/>
            <person name="Okazaki S."/>
            <person name="Higashi K."/>
            <person name="Mori H."/>
            <person name="Toyoda A."/>
            <person name="Kurokawa K."/>
        </authorList>
    </citation>
    <scope>NUCLEOTIDE SEQUENCE</scope>
    <source>
        <strain evidence="2">VL1</strain>
    </source>
</reference>